<comment type="caution">
    <text evidence="3">The sequence shown here is derived from an EMBL/GenBank/DDBJ whole genome shotgun (WGS) entry which is preliminary data.</text>
</comment>
<dbReference type="EMBL" id="CAVNYO010000188">
    <property type="protein sequence ID" value="CAK5272923.1"/>
    <property type="molecule type" value="Genomic_DNA"/>
</dbReference>
<dbReference type="PANTHER" id="PTHR43355">
    <property type="entry name" value="FLAVIN REDUCTASE (NADPH)"/>
    <property type="match status" value="1"/>
</dbReference>
<evidence type="ECO:0000256" key="1">
    <source>
        <dbReference type="ARBA" id="ARBA00038376"/>
    </source>
</evidence>
<dbReference type="Gene3D" id="3.40.50.720">
    <property type="entry name" value="NAD(P)-binding Rossmann-like Domain"/>
    <property type="match status" value="1"/>
</dbReference>
<dbReference type="Pfam" id="PF13460">
    <property type="entry name" value="NAD_binding_10"/>
    <property type="match status" value="1"/>
</dbReference>
<dbReference type="GO" id="GO:0004074">
    <property type="term" value="F:biliverdin reductase [NAD(P)H] activity"/>
    <property type="evidence" value="ECO:0007669"/>
    <property type="project" value="TreeGrafter"/>
</dbReference>
<reference evidence="3" key="1">
    <citation type="submission" date="2023-11" db="EMBL/GenBank/DDBJ databases">
        <authorList>
            <person name="De Vega J J."/>
            <person name="De Vega J J."/>
        </authorList>
    </citation>
    <scope>NUCLEOTIDE SEQUENCE</scope>
</reference>
<dbReference type="InterPro" id="IPR036291">
    <property type="entry name" value="NAD(P)-bd_dom_sf"/>
</dbReference>
<evidence type="ECO:0000259" key="2">
    <source>
        <dbReference type="Pfam" id="PF13460"/>
    </source>
</evidence>
<proteinExistence type="inferred from homology"/>
<sequence length="231" mass="25058">MARHILVLGATGATGRTFTRIALARSDPPALTLYVRSRAKLELSPDEEKRVRIVEGGLTDENMLREAVSGGVDAVVSFLGAYVSLSAFLLRAKTTPIADSFPTILSIMRESGVRRILVLSTPSFAPPPPATELFPLKWSLYGMFPKIAAPQGNAEMVEIAQTVARADDLDWTVFRVPTLTDEDADLPLAVGLLGPEFQGGLQVSRRSIANWVLDELEAGVWIKQAPVLANY</sequence>
<dbReference type="AlphaFoldDB" id="A0AAD2HB52"/>
<dbReference type="InterPro" id="IPR051606">
    <property type="entry name" value="Polyketide_Oxido-like"/>
</dbReference>
<dbReference type="GO" id="GO:0042602">
    <property type="term" value="F:riboflavin reductase (NADPH) activity"/>
    <property type="evidence" value="ECO:0007669"/>
    <property type="project" value="TreeGrafter"/>
</dbReference>
<dbReference type="SUPFAM" id="SSF51735">
    <property type="entry name" value="NAD(P)-binding Rossmann-fold domains"/>
    <property type="match status" value="1"/>
</dbReference>
<comment type="similarity">
    <text evidence="1">Belongs to the avfA family.</text>
</comment>
<keyword evidence="4" id="KW-1185">Reference proteome</keyword>
<name>A0AAD2HB52_9AGAR</name>
<evidence type="ECO:0000313" key="4">
    <source>
        <dbReference type="Proteomes" id="UP001295794"/>
    </source>
</evidence>
<protein>
    <recommendedName>
        <fullName evidence="2">NAD(P)-binding domain-containing protein</fullName>
    </recommendedName>
</protein>
<dbReference type="PANTHER" id="PTHR43355:SF2">
    <property type="entry name" value="FLAVIN REDUCTASE (NADPH)"/>
    <property type="match status" value="1"/>
</dbReference>
<gene>
    <name evidence="3" type="ORF">MYCIT1_LOCUS18915</name>
</gene>
<dbReference type="Proteomes" id="UP001295794">
    <property type="component" value="Unassembled WGS sequence"/>
</dbReference>
<evidence type="ECO:0000313" key="3">
    <source>
        <dbReference type="EMBL" id="CAK5272923.1"/>
    </source>
</evidence>
<accession>A0AAD2HB52</accession>
<organism evidence="3 4">
    <name type="scientific">Mycena citricolor</name>
    <dbReference type="NCBI Taxonomy" id="2018698"/>
    <lineage>
        <taxon>Eukaryota</taxon>
        <taxon>Fungi</taxon>
        <taxon>Dikarya</taxon>
        <taxon>Basidiomycota</taxon>
        <taxon>Agaricomycotina</taxon>
        <taxon>Agaricomycetes</taxon>
        <taxon>Agaricomycetidae</taxon>
        <taxon>Agaricales</taxon>
        <taxon>Marasmiineae</taxon>
        <taxon>Mycenaceae</taxon>
        <taxon>Mycena</taxon>
    </lineage>
</organism>
<feature type="domain" description="NAD(P)-binding" evidence="2">
    <location>
        <begin position="9"/>
        <end position="217"/>
    </location>
</feature>
<dbReference type="InterPro" id="IPR016040">
    <property type="entry name" value="NAD(P)-bd_dom"/>
</dbReference>